<evidence type="ECO:0000256" key="5">
    <source>
        <dbReference type="PROSITE-ProRule" id="PRU00108"/>
    </source>
</evidence>
<dbReference type="InterPro" id="IPR001356">
    <property type="entry name" value="HD"/>
</dbReference>
<dbReference type="Pfam" id="PF00046">
    <property type="entry name" value="Homeodomain"/>
    <property type="match status" value="1"/>
</dbReference>
<dbReference type="PANTHER" id="PTHR24329">
    <property type="entry name" value="HOMEOBOX PROTEIN ARISTALESS"/>
    <property type="match status" value="1"/>
</dbReference>
<feature type="region of interest" description="Disordered" evidence="7">
    <location>
        <begin position="47"/>
        <end position="130"/>
    </location>
</feature>
<protein>
    <recommendedName>
        <fullName evidence="8">Homeobox domain-containing protein</fullName>
    </recommendedName>
</protein>
<feature type="domain" description="Homeobox" evidence="8">
    <location>
        <begin position="1"/>
        <end position="31"/>
    </location>
</feature>
<dbReference type="PROSITE" id="PS00027">
    <property type="entry name" value="HOMEOBOX_1"/>
    <property type="match status" value="1"/>
</dbReference>
<proteinExistence type="predicted"/>
<dbReference type="InterPro" id="IPR009057">
    <property type="entry name" value="Homeodomain-like_sf"/>
</dbReference>
<comment type="subcellular location">
    <subcellularLocation>
        <location evidence="1 5 6">Nucleus</location>
    </subcellularLocation>
</comment>
<evidence type="ECO:0000256" key="7">
    <source>
        <dbReference type="SAM" id="MobiDB-lite"/>
    </source>
</evidence>
<feature type="DNA-binding region" description="Homeobox" evidence="5">
    <location>
        <begin position="3"/>
        <end position="32"/>
    </location>
</feature>
<evidence type="ECO:0000256" key="4">
    <source>
        <dbReference type="ARBA" id="ARBA00023242"/>
    </source>
</evidence>
<dbReference type="Proteomes" id="UP001217089">
    <property type="component" value="Unassembled WGS sequence"/>
</dbReference>
<evidence type="ECO:0000313" key="9">
    <source>
        <dbReference type="EMBL" id="KAJ8308576.1"/>
    </source>
</evidence>
<evidence type="ECO:0000313" key="10">
    <source>
        <dbReference type="Proteomes" id="UP001217089"/>
    </source>
</evidence>
<organism evidence="9 10">
    <name type="scientific">Tegillarca granosa</name>
    <name type="common">Malaysian cockle</name>
    <name type="synonym">Anadara granosa</name>
    <dbReference type="NCBI Taxonomy" id="220873"/>
    <lineage>
        <taxon>Eukaryota</taxon>
        <taxon>Metazoa</taxon>
        <taxon>Spiralia</taxon>
        <taxon>Lophotrochozoa</taxon>
        <taxon>Mollusca</taxon>
        <taxon>Bivalvia</taxon>
        <taxon>Autobranchia</taxon>
        <taxon>Pteriomorphia</taxon>
        <taxon>Arcoida</taxon>
        <taxon>Arcoidea</taxon>
        <taxon>Arcidae</taxon>
        <taxon>Tegillarca</taxon>
    </lineage>
</organism>
<feature type="compositionally biased region" description="Low complexity" evidence="7">
    <location>
        <begin position="107"/>
        <end position="123"/>
    </location>
</feature>
<dbReference type="CDD" id="cd00086">
    <property type="entry name" value="homeodomain"/>
    <property type="match status" value="1"/>
</dbReference>
<dbReference type="SUPFAM" id="SSF46689">
    <property type="entry name" value="Homeodomain-like"/>
    <property type="match status" value="1"/>
</dbReference>
<accession>A0ABQ9EX81</accession>
<feature type="compositionally biased region" description="Basic and acidic residues" evidence="7">
    <location>
        <begin position="74"/>
        <end position="101"/>
    </location>
</feature>
<keyword evidence="2 5" id="KW-0238">DNA-binding</keyword>
<evidence type="ECO:0000256" key="3">
    <source>
        <dbReference type="ARBA" id="ARBA00023155"/>
    </source>
</evidence>
<name>A0ABQ9EX81_TEGGR</name>
<dbReference type="PANTHER" id="PTHR24329:SF516">
    <property type="entry name" value="HOMEOBOX PROTEIN GOOSECOID"/>
    <property type="match status" value="1"/>
</dbReference>
<keyword evidence="4 5" id="KW-0539">Nucleus</keyword>
<comment type="caution">
    <text evidence="9">The sequence shown here is derived from an EMBL/GenBank/DDBJ whole genome shotgun (WGS) entry which is preliminary data.</text>
</comment>
<gene>
    <name evidence="9" type="ORF">KUTeg_013450</name>
</gene>
<dbReference type="PROSITE" id="PS50071">
    <property type="entry name" value="HOMEOBOX_2"/>
    <property type="match status" value="1"/>
</dbReference>
<keyword evidence="10" id="KW-1185">Reference proteome</keyword>
<dbReference type="InterPro" id="IPR017970">
    <property type="entry name" value="Homeobox_CS"/>
</dbReference>
<evidence type="ECO:0000259" key="8">
    <source>
        <dbReference type="PROSITE" id="PS50071"/>
    </source>
</evidence>
<evidence type="ECO:0000256" key="2">
    <source>
        <dbReference type="ARBA" id="ARBA00023125"/>
    </source>
</evidence>
<reference evidence="9 10" key="1">
    <citation type="submission" date="2022-12" db="EMBL/GenBank/DDBJ databases">
        <title>Chromosome-level genome of Tegillarca granosa.</title>
        <authorList>
            <person name="Kim J."/>
        </authorList>
    </citation>
    <scope>NUCLEOTIDE SEQUENCE [LARGE SCALE GENOMIC DNA]</scope>
    <source>
        <strain evidence="9">Teg-2019</strain>
        <tissue evidence="9">Adductor muscle</tissue>
    </source>
</reference>
<dbReference type="InterPro" id="IPR050649">
    <property type="entry name" value="Paired_Homeobox_TFs"/>
</dbReference>
<evidence type="ECO:0000256" key="6">
    <source>
        <dbReference type="RuleBase" id="RU000682"/>
    </source>
</evidence>
<dbReference type="Gene3D" id="1.10.10.60">
    <property type="entry name" value="Homeodomain-like"/>
    <property type="match status" value="1"/>
</dbReference>
<evidence type="ECO:0000256" key="1">
    <source>
        <dbReference type="ARBA" id="ARBA00004123"/>
    </source>
</evidence>
<sequence length="130" mass="14636">MLREELAMKIDLKEERVEVWFKNRRAKWRKTKREEEAAKRAIDCATSVKSDKEIKSSPSSENHNRLPLGSNENDLSRDSDSFSERSTDSPKIDVLGEKDPISDDELSFNGSRLSSSSPIPGSSQFTDSAS</sequence>
<dbReference type="EMBL" id="JARBDR010000657">
    <property type="protein sequence ID" value="KAJ8308576.1"/>
    <property type="molecule type" value="Genomic_DNA"/>
</dbReference>
<keyword evidence="3 5" id="KW-0371">Homeobox</keyword>